<feature type="compositionally biased region" description="Basic residues" evidence="7">
    <location>
        <begin position="243"/>
        <end position="257"/>
    </location>
</feature>
<name>A0A6I8T937_AEDAE</name>
<dbReference type="Gene3D" id="3.40.1800.20">
    <property type="match status" value="1"/>
</dbReference>
<dbReference type="InterPro" id="IPR036236">
    <property type="entry name" value="Znf_C2H2_sf"/>
</dbReference>
<organism evidence="10 11">
    <name type="scientific">Aedes aegypti</name>
    <name type="common">Yellowfever mosquito</name>
    <name type="synonym">Culex aegypti</name>
    <dbReference type="NCBI Taxonomy" id="7159"/>
    <lineage>
        <taxon>Eukaryota</taxon>
        <taxon>Metazoa</taxon>
        <taxon>Ecdysozoa</taxon>
        <taxon>Arthropoda</taxon>
        <taxon>Hexapoda</taxon>
        <taxon>Insecta</taxon>
        <taxon>Pterygota</taxon>
        <taxon>Neoptera</taxon>
        <taxon>Endopterygota</taxon>
        <taxon>Diptera</taxon>
        <taxon>Nematocera</taxon>
        <taxon>Culicoidea</taxon>
        <taxon>Culicidae</taxon>
        <taxon>Culicinae</taxon>
        <taxon>Aedini</taxon>
        <taxon>Aedes</taxon>
        <taxon>Stegomyia</taxon>
    </lineage>
</organism>
<protein>
    <submittedName>
        <fullName evidence="10">Uncharacterized protein</fullName>
    </submittedName>
</protein>
<feature type="domain" description="ZAD" evidence="9">
    <location>
        <begin position="8"/>
        <end position="78"/>
    </location>
</feature>
<dbReference type="Pfam" id="PF00096">
    <property type="entry name" value="zf-C2H2"/>
    <property type="match status" value="2"/>
</dbReference>
<keyword evidence="2" id="KW-0677">Repeat</keyword>
<dbReference type="GO" id="GO:0005634">
    <property type="term" value="C:nucleus"/>
    <property type="evidence" value="ECO:0007669"/>
    <property type="project" value="InterPro"/>
</dbReference>
<sequence>MAFSASGQVCRFCGGQNDVIADLIETGLGEKLAKYFPLKFDTADLLPKMACAECASTIQQMEGFVLKAQEVERDLLERTSRPATNNVVTPSEIRSLAQKMTTQKSTPKAASVNEVLRKLNTSSIVIKKVDKTLIKKEPPPVRSKPRLYDDEPLLKMKVEVLDEELDHLTANDLVHYDDTDDDDDEGEVLARKSFRNIESVNIKEMHSTDEDSQDIYPEERLEIEMSPEEAQDNRRPQREVARQRKRSPVKPKPKRLSGAKSVVINLTDPCNYVCVTCKGKFSSFEELQAHIDESIACKKVNSTCDQCGKVCDTRRALYQHKLTHQPKPQLICDQCGKSYTNSFNLENHKSQVHGEEFEELGYVYKCCEQTFPTRRELNEHIKTHSKILNLLCDTCGKSFTSHKALRSHAQGHLNIRPYSCDLCDKAFRTKLLLVQHSHVHTGIKAFNCDVCDKAFAKKDSLRKHYKIHSDAPVAWSSTGEKISVKPIDQLQEEHLQSTHPYVGYVAEMQTPI</sequence>
<dbReference type="GO" id="GO:0008270">
    <property type="term" value="F:zinc ion binding"/>
    <property type="evidence" value="ECO:0007669"/>
    <property type="project" value="UniProtKB-UniRule"/>
</dbReference>
<accession>A0A6I8T937</accession>
<keyword evidence="4 6" id="KW-0862">Zinc</keyword>
<feature type="domain" description="C2H2-type" evidence="8">
    <location>
        <begin position="418"/>
        <end position="445"/>
    </location>
</feature>
<dbReference type="SUPFAM" id="SSF57716">
    <property type="entry name" value="Glucocorticoid receptor-like (DNA-binding domain)"/>
    <property type="match status" value="1"/>
</dbReference>
<evidence type="ECO:0000256" key="3">
    <source>
        <dbReference type="ARBA" id="ARBA00022771"/>
    </source>
</evidence>
<evidence type="ECO:0000313" key="11">
    <source>
        <dbReference type="Proteomes" id="UP000008820"/>
    </source>
</evidence>
<dbReference type="GO" id="GO:0000977">
    <property type="term" value="F:RNA polymerase II transcription regulatory region sequence-specific DNA binding"/>
    <property type="evidence" value="ECO:0007669"/>
    <property type="project" value="TreeGrafter"/>
</dbReference>
<dbReference type="Pfam" id="PF12874">
    <property type="entry name" value="zf-met"/>
    <property type="match status" value="1"/>
</dbReference>
<dbReference type="SMART" id="SM00868">
    <property type="entry name" value="zf-AD"/>
    <property type="match status" value="1"/>
</dbReference>
<evidence type="ECO:0000256" key="2">
    <source>
        <dbReference type="ARBA" id="ARBA00022737"/>
    </source>
</evidence>
<dbReference type="OrthoDB" id="6077919at2759"/>
<reference evidence="10" key="2">
    <citation type="submission" date="2020-05" db="UniProtKB">
        <authorList>
            <consortium name="EnsemblMetazoa"/>
        </authorList>
    </citation>
    <scope>IDENTIFICATION</scope>
    <source>
        <strain evidence="10">LVP_AGWG</strain>
    </source>
</reference>
<keyword evidence="1 6" id="KW-0479">Metal-binding</keyword>
<reference evidence="10 11" key="1">
    <citation type="submission" date="2017-06" db="EMBL/GenBank/DDBJ databases">
        <title>Aedes aegypti genome working group (AGWG) sequencing and assembly.</title>
        <authorList>
            <consortium name="Aedes aegypti Genome Working Group (AGWG)"/>
            <person name="Matthews B.J."/>
        </authorList>
    </citation>
    <scope>NUCLEOTIDE SEQUENCE [LARGE SCALE GENOMIC DNA]</scope>
    <source>
        <strain evidence="10 11">LVP_AGWG</strain>
    </source>
</reference>
<feature type="domain" description="C2H2-type" evidence="8">
    <location>
        <begin position="390"/>
        <end position="417"/>
    </location>
</feature>
<evidence type="ECO:0000259" key="8">
    <source>
        <dbReference type="PROSITE" id="PS50157"/>
    </source>
</evidence>
<feature type="domain" description="C2H2-type" evidence="8">
    <location>
        <begin position="330"/>
        <end position="358"/>
    </location>
</feature>
<dbReference type="InterPro" id="IPR012934">
    <property type="entry name" value="Znf_AD"/>
</dbReference>
<evidence type="ECO:0000256" key="5">
    <source>
        <dbReference type="PROSITE-ProRule" id="PRU00042"/>
    </source>
</evidence>
<evidence type="ECO:0000259" key="9">
    <source>
        <dbReference type="PROSITE" id="PS51915"/>
    </source>
</evidence>
<keyword evidence="11" id="KW-1185">Reference proteome</keyword>
<feature type="region of interest" description="Disordered" evidence="7">
    <location>
        <begin position="223"/>
        <end position="258"/>
    </location>
</feature>
<feature type="binding site" evidence="6">
    <location>
        <position position="10"/>
    </location>
    <ligand>
        <name>Zn(2+)</name>
        <dbReference type="ChEBI" id="CHEBI:29105"/>
    </ligand>
</feature>
<dbReference type="InParanoid" id="A0A6I8T937"/>
<feature type="domain" description="C2H2-type" evidence="8">
    <location>
        <begin position="446"/>
        <end position="473"/>
    </location>
</feature>
<dbReference type="EnsemblMetazoa" id="AAEL004057-RC">
    <property type="protein sequence ID" value="AAEL004057-PC"/>
    <property type="gene ID" value="AAEL004057"/>
</dbReference>
<evidence type="ECO:0000256" key="6">
    <source>
        <dbReference type="PROSITE-ProRule" id="PRU01263"/>
    </source>
</evidence>
<dbReference type="PANTHER" id="PTHR24379">
    <property type="entry name" value="KRAB AND ZINC FINGER DOMAIN-CONTAINING"/>
    <property type="match status" value="1"/>
</dbReference>
<dbReference type="PANTHER" id="PTHR24379:SF127">
    <property type="entry name" value="BLOODY FINGERS-RELATED"/>
    <property type="match status" value="1"/>
</dbReference>
<evidence type="ECO:0000256" key="7">
    <source>
        <dbReference type="SAM" id="MobiDB-lite"/>
    </source>
</evidence>
<dbReference type="Pfam" id="PF07776">
    <property type="entry name" value="zf-AD"/>
    <property type="match status" value="1"/>
</dbReference>
<dbReference type="FunFam" id="3.30.160.60:FF:000264">
    <property type="entry name" value="Zinc finger protein 236"/>
    <property type="match status" value="1"/>
</dbReference>
<feature type="domain" description="C2H2-type" evidence="8">
    <location>
        <begin position="302"/>
        <end position="329"/>
    </location>
</feature>
<dbReference type="PROSITE" id="PS51915">
    <property type="entry name" value="ZAD"/>
    <property type="match status" value="1"/>
</dbReference>
<evidence type="ECO:0000256" key="4">
    <source>
        <dbReference type="ARBA" id="ARBA00022833"/>
    </source>
</evidence>
<dbReference type="EnsemblMetazoa" id="AAEL004057-RB">
    <property type="protein sequence ID" value="AAEL004057-PB"/>
    <property type="gene ID" value="AAEL004057"/>
</dbReference>
<feature type="compositionally biased region" description="Basic and acidic residues" evidence="7">
    <location>
        <begin position="231"/>
        <end position="242"/>
    </location>
</feature>
<dbReference type="FunFam" id="3.30.160.60:FF:000340">
    <property type="entry name" value="zinc finger protein 473 isoform X1"/>
    <property type="match status" value="1"/>
</dbReference>
<feature type="binding site" evidence="6">
    <location>
        <position position="51"/>
    </location>
    <ligand>
        <name>Zn(2+)</name>
        <dbReference type="ChEBI" id="CHEBI:29105"/>
    </ligand>
</feature>
<feature type="binding site" evidence="6">
    <location>
        <position position="13"/>
    </location>
    <ligand>
        <name>Zn(2+)</name>
        <dbReference type="ChEBI" id="CHEBI:29105"/>
    </ligand>
</feature>
<evidence type="ECO:0000256" key="1">
    <source>
        <dbReference type="ARBA" id="ARBA00022723"/>
    </source>
</evidence>
<dbReference type="InterPro" id="IPR013087">
    <property type="entry name" value="Znf_C2H2_type"/>
</dbReference>
<dbReference type="GO" id="GO:0000981">
    <property type="term" value="F:DNA-binding transcription factor activity, RNA polymerase II-specific"/>
    <property type="evidence" value="ECO:0007669"/>
    <property type="project" value="TreeGrafter"/>
</dbReference>
<dbReference type="SUPFAM" id="SSF57667">
    <property type="entry name" value="beta-beta-alpha zinc fingers"/>
    <property type="match status" value="3"/>
</dbReference>
<dbReference type="Proteomes" id="UP000008820">
    <property type="component" value="Chromosome 1"/>
</dbReference>
<dbReference type="AlphaFoldDB" id="A0A6I8T937"/>
<dbReference type="PROSITE" id="PS50157">
    <property type="entry name" value="ZINC_FINGER_C2H2_2"/>
    <property type="match status" value="5"/>
</dbReference>
<dbReference type="Gene3D" id="3.30.160.60">
    <property type="entry name" value="Classic Zinc Finger"/>
    <property type="match status" value="5"/>
</dbReference>
<keyword evidence="3 5" id="KW-0863">Zinc-finger</keyword>
<feature type="binding site" evidence="6">
    <location>
        <position position="54"/>
    </location>
    <ligand>
        <name>Zn(2+)</name>
        <dbReference type="ChEBI" id="CHEBI:29105"/>
    </ligand>
</feature>
<evidence type="ECO:0000313" key="10">
    <source>
        <dbReference type="EnsemblMetazoa" id="AAEL004057-PB"/>
    </source>
</evidence>
<gene>
    <name evidence="10" type="primary">5564073</name>
</gene>
<dbReference type="SMART" id="SM00355">
    <property type="entry name" value="ZnF_C2H2"/>
    <property type="match status" value="7"/>
</dbReference>
<proteinExistence type="predicted"/>
<dbReference type="PROSITE" id="PS00028">
    <property type="entry name" value="ZINC_FINGER_C2H2_1"/>
    <property type="match status" value="5"/>
</dbReference>